<evidence type="ECO:0000256" key="1">
    <source>
        <dbReference type="ARBA" id="ARBA00004193"/>
    </source>
</evidence>
<dbReference type="InterPro" id="IPR051313">
    <property type="entry name" value="Bact_iron-sidero_bind"/>
</dbReference>
<evidence type="ECO:0000259" key="7">
    <source>
        <dbReference type="PROSITE" id="PS50983"/>
    </source>
</evidence>
<feature type="domain" description="Fe/B12 periplasmic-binding" evidence="7">
    <location>
        <begin position="58"/>
        <end position="317"/>
    </location>
</feature>
<dbReference type="PROSITE" id="PS50983">
    <property type="entry name" value="FE_B12_PBP"/>
    <property type="match status" value="1"/>
</dbReference>
<protein>
    <submittedName>
        <fullName evidence="8">Iron-hydroxamate ABC transporter substrate-binding protein</fullName>
    </submittedName>
</protein>
<organism evidence="8 9">
    <name type="scientific">Salinibacillus aidingensis</name>
    <dbReference type="NCBI Taxonomy" id="237684"/>
    <lineage>
        <taxon>Bacteria</taxon>
        <taxon>Bacillati</taxon>
        <taxon>Bacillota</taxon>
        <taxon>Bacilli</taxon>
        <taxon>Bacillales</taxon>
        <taxon>Bacillaceae</taxon>
        <taxon>Salinibacillus</taxon>
    </lineage>
</organism>
<sequence>MYKFNKIRLMMGTILLTSILIVAGCSESNTEEKKDESEQNNEVTVDSQMGEVTLPSDAEQIIAPFHEDTLLALGVTPVAKWAIGNQLQNYLEQDLKDIPKIEWNMPVEQVLKHQPDLIILEHGIDSYEGSYEDYKKIAPTFVMKEETTNSWRKQLEVFGEILNKDDKATKVLNQYNDKVKEAKEQLSQTVGNETVAVIWATGNQFFLFEENRHSAEVLYSELGVTPPELVKNLGDAQTKWNPISLEKLSELKADHVFILAEEGEQGITTLENSSVWQSTPAAENGNVYILNDQSNWTNRGLIASQETIKDVLEYLGE</sequence>
<evidence type="ECO:0000256" key="2">
    <source>
        <dbReference type="ARBA" id="ARBA00008814"/>
    </source>
</evidence>
<gene>
    <name evidence="8" type="ORF">GCM10008986_14400</name>
</gene>
<evidence type="ECO:0000256" key="4">
    <source>
        <dbReference type="ARBA" id="ARBA00022729"/>
    </source>
</evidence>
<comment type="similarity">
    <text evidence="2">Belongs to the bacterial solute-binding protein 8 family.</text>
</comment>
<comment type="caution">
    <text evidence="8">The sequence shown here is derived from an EMBL/GenBank/DDBJ whole genome shotgun (WGS) entry which is preliminary data.</text>
</comment>
<dbReference type="PROSITE" id="PS51257">
    <property type="entry name" value="PROKAR_LIPOPROTEIN"/>
    <property type="match status" value="1"/>
</dbReference>
<feature type="coiled-coil region" evidence="5">
    <location>
        <begin position="165"/>
        <end position="192"/>
    </location>
</feature>
<feature type="signal peptide" evidence="6">
    <location>
        <begin position="1"/>
        <end position="23"/>
    </location>
</feature>
<dbReference type="CDD" id="cd01138">
    <property type="entry name" value="FeuA"/>
    <property type="match status" value="1"/>
</dbReference>
<evidence type="ECO:0000313" key="9">
    <source>
        <dbReference type="Proteomes" id="UP001500880"/>
    </source>
</evidence>
<proteinExistence type="inferred from homology"/>
<dbReference type="PANTHER" id="PTHR30532:SF1">
    <property type="entry name" value="IRON(3+)-HYDROXAMATE-BINDING PROTEIN FHUD"/>
    <property type="match status" value="1"/>
</dbReference>
<dbReference type="Proteomes" id="UP001500880">
    <property type="component" value="Unassembled WGS sequence"/>
</dbReference>
<dbReference type="Pfam" id="PF01497">
    <property type="entry name" value="Peripla_BP_2"/>
    <property type="match status" value="1"/>
</dbReference>
<accession>A0ABP3KYU2</accession>
<dbReference type="RefSeq" id="WP_343839248.1">
    <property type="nucleotide sequence ID" value="NZ_BAAADO010000003.1"/>
</dbReference>
<keyword evidence="3" id="KW-0813">Transport</keyword>
<feature type="chain" id="PRO_5045789735" evidence="6">
    <location>
        <begin position="24"/>
        <end position="317"/>
    </location>
</feature>
<keyword evidence="5" id="KW-0175">Coiled coil</keyword>
<dbReference type="InterPro" id="IPR002491">
    <property type="entry name" value="ABC_transptr_periplasmic_BD"/>
</dbReference>
<reference evidence="9" key="1">
    <citation type="journal article" date="2019" name="Int. J. Syst. Evol. Microbiol.">
        <title>The Global Catalogue of Microorganisms (GCM) 10K type strain sequencing project: providing services to taxonomists for standard genome sequencing and annotation.</title>
        <authorList>
            <consortium name="The Broad Institute Genomics Platform"/>
            <consortium name="The Broad Institute Genome Sequencing Center for Infectious Disease"/>
            <person name="Wu L."/>
            <person name="Ma J."/>
        </authorList>
    </citation>
    <scope>NUCLEOTIDE SEQUENCE [LARGE SCALE GENOMIC DNA]</scope>
    <source>
        <strain evidence="9">JCM 12389</strain>
    </source>
</reference>
<evidence type="ECO:0000256" key="3">
    <source>
        <dbReference type="ARBA" id="ARBA00022448"/>
    </source>
</evidence>
<evidence type="ECO:0000256" key="6">
    <source>
        <dbReference type="SAM" id="SignalP"/>
    </source>
</evidence>
<keyword evidence="4 6" id="KW-0732">Signal</keyword>
<comment type="subcellular location">
    <subcellularLocation>
        <location evidence="1">Cell membrane</location>
        <topology evidence="1">Lipid-anchor</topology>
    </subcellularLocation>
</comment>
<evidence type="ECO:0000256" key="5">
    <source>
        <dbReference type="SAM" id="Coils"/>
    </source>
</evidence>
<dbReference type="SUPFAM" id="SSF53807">
    <property type="entry name" value="Helical backbone' metal receptor"/>
    <property type="match status" value="1"/>
</dbReference>
<dbReference type="EMBL" id="BAAADO010000003">
    <property type="protein sequence ID" value="GAA0489655.1"/>
    <property type="molecule type" value="Genomic_DNA"/>
</dbReference>
<dbReference type="Gene3D" id="3.40.50.1980">
    <property type="entry name" value="Nitrogenase molybdenum iron protein domain"/>
    <property type="match status" value="2"/>
</dbReference>
<dbReference type="PANTHER" id="PTHR30532">
    <property type="entry name" value="IRON III DICITRATE-BINDING PERIPLASMIC PROTEIN"/>
    <property type="match status" value="1"/>
</dbReference>
<name>A0ABP3KYU2_9BACI</name>
<keyword evidence="9" id="KW-1185">Reference proteome</keyword>
<evidence type="ECO:0000313" key="8">
    <source>
        <dbReference type="EMBL" id="GAA0489655.1"/>
    </source>
</evidence>